<evidence type="ECO:0000313" key="2">
    <source>
        <dbReference type="Proteomes" id="UP000828390"/>
    </source>
</evidence>
<sequence length="67" mass="8073">MKDRVKPSMFRDRLRLHSEAKIDIKLCSSHIHEHVNESASNAHQYMAHEQFLTTSAMEEYYRRRAQR</sequence>
<accession>A0A9D4JHA0</accession>
<dbReference type="Proteomes" id="UP000828390">
    <property type="component" value="Unassembled WGS sequence"/>
</dbReference>
<gene>
    <name evidence="1" type="ORF">DPMN_137010</name>
</gene>
<proteinExistence type="predicted"/>
<keyword evidence="2" id="KW-1185">Reference proteome</keyword>
<organism evidence="1 2">
    <name type="scientific">Dreissena polymorpha</name>
    <name type="common">Zebra mussel</name>
    <name type="synonym">Mytilus polymorpha</name>
    <dbReference type="NCBI Taxonomy" id="45954"/>
    <lineage>
        <taxon>Eukaryota</taxon>
        <taxon>Metazoa</taxon>
        <taxon>Spiralia</taxon>
        <taxon>Lophotrochozoa</taxon>
        <taxon>Mollusca</taxon>
        <taxon>Bivalvia</taxon>
        <taxon>Autobranchia</taxon>
        <taxon>Heteroconchia</taxon>
        <taxon>Euheterodonta</taxon>
        <taxon>Imparidentia</taxon>
        <taxon>Neoheterodontei</taxon>
        <taxon>Myida</taxon>
        <taxon>Dreissenoidea</taxon>
        <taxon>Dreissenidae</taxon>
        <taxon>Dreissena</taxon>
    </lineage>
</organism>
<reference evidence="1" key="1">
    <citation type="journal article" date="2019" name="bioRxiv">
        <title>The Genome of the Zebra Mussel, Dreissena polymorpha: A Resource for Invasive Species Research.</title>
        <authorList>
            <person name="McCartney M.A."/>
            <person name="Auch B."/>
            <person name="Kono T."/>
            <person name="Mallez S."/>
            <person name="Zhang Y."/>
            <person name="Obille A."/>
            <person name="Becker A."/>
            <person name="Abrahante J.E."/>
            <person name="Garbe J."/>
            <person name="Badalamenti J.P."/>
            <person name="Herman A."/>
            <person name="Mangelson H."/>
            <person name="Liachko I."/>
            <person name="Sullivan S."/>
            <person name="Sone E.D."/>
            <person name="Koren S."/>
            <person name="Silverstein K.A.T."/>
            <person name="Beckman K.B."/>
            <person name="Gohl D.M."/>
        </authorList>
    </citation>
    <scope>NUCLEOTIDE SEQUENCE</scope>
    <source>
        <strain evidence="1">Duluth1</strain>
        <tissue evidence="1">Whole animal</tissue>
    </source>
</reference>
<dbReference type="AlphaFoldDB" id="A0A9D4JHA0"/>
<reference evidence="1" key="2">
    <citation type="submission" date="2020-11" db="EMBL/GenBank/DDBJ databases">
        <authorList>
            <person name="McCartney M.A."/>
            <person name="Auch B."/>
            <person name="Kono T."/>
            <person name="Mallez S."/>
            <person name="Becker A."/>
            <person name="Gohl D.M."/>
            <person name="Silverstein K.A.T."/>
            <person name="Koren S."/>
            <person name="Bechman K.B."/>
            <person name="Herman A."/>
            <person name="Abrahante J.E."/>
            <person name="Garbe J."/>
        </authorList>
    </citation>
    <scope>NUCLEOTIDE SEQUENCE</scope>
    <source>
        <strain evidence="1">Duluth1</strain>
        <tissue evidence="1">Whole animal</tissue>
    </source>
</reference>
<comment type="caution">
    <text evidence="1">The sequence shown here is derived from an EMBL/GenBank/DDBJ whole genome shotgun (WGS) entry which is preliminary data.</text>
</comment>
<evidence type="ECO:0000313" key="1">
    <source>
        <dbReference type="EMBL" id="KAH3808653.1"/>
    </source>
</evidence>
<name>A0A9D4JHA0_DREPO</name>
<protein>
    <submittedName>
        <fullName evidence="1">Uncharacterized protein</fullName>
    </submittedName>
</protein>
<dbReference type="EMBL" id="JAIWYP010000006">
    <property type="protein sequence ID" value="KAH3808653.1"/>
    <property type="molecule type" value="Genomic_DNA"/>
</dbReference>